<dbReference type="EMBL" id="CAJPIJ010000212">
    <property type="protein sequence ID" value="CAG2010151.1"/>
    <property type="molecule type" value="Genomic_DNA"/>
</dbReference>
<evidence type="ECO:0000313" key="2">
    <source>
        <dbReference type="EMBL" id="CAG2010151.1"/>
    </source>
</evidence>
<dbReference type="Proteomes" id="UP000746612">
    <property type="component" value="Unassembled WGS sequence"/>
</dbReference>
<evidence type="ECO:0000259" key="1">
    <source>
        <dbReference type="Pfam" id="PF06985"/>
    </source>
</evidence>
<comment type="caution">
    <text evidence="2">The sequence shown here is derived from an EMBL/GenBank/DDBJ whole genome shotgun (WGS) entry which is preliminary data.</text>
</comment>
<evidence type="ECO:0000313" key="3">
    <source>
        <dbReference type="Proteomes" id="UP000746612"/>
    </source>
</evidence>
<name>A0A9N8RQJ4_GIBZA</name>
<dbReference type="Pfam" id="PF06985">
    <property type="entry name" value="HET"/>
    <property type="match status" value="1"/>
</dbReference>
<proteinExistence type="predicted"/>
<dbReference type="PANTHER" id="PTHR33112">
    <property type="entry name" value="DOMAIN PROTEIN, PUTATIVE-RELATED"/>
    <property type="match status" value="1"/>
</dbReference>
<reference evidence="2" key="1">
    <citation type="submission" date="2021-03" db="EMBL/GenBank/DDBJ databases">
        <authorList>
            <person name="Alouane T."/>
            <person name="Langin T."/>
            <person name="Bonhomme L."/>
        </authorList>
    </citation>
    <scope>NUCLEOTIDE SEQUENCE</scope>
    <source>
        <strain evidence="2">MDC_Fg202</strain>
    </source>
</reference>
<dbReference type="PANTHER" id="PTHR33112:SF16">
    <property type="entry name" value="HETEROKARYON INCOMPATIBILITY DOMAIN-CONTAINING PROTEIN"/>
    <property type="match status" value="1"/>
</dbReference>
<feature type="domain" description="Heterokaryon incompatibility" evidence="1">
    <location>
        <begin position="183"/>
        <end position="335"/>
    </location>
</feature>
<protein>
    <recommendedName>
        <fullName evidence="1">Heterokaryon incompatibility domain-containing protein</fullName>
    </recommendedName>
</protein>
<sequence length="728" mass="83260">MDAIQPTFDPARDYPKWTADCSTCKAIWYQFTHPDSAPEVSLGFYDEALSTTCPNHKILVQKFIAYIRSKGIDEERYNIGDLGLYKRGGFHREVSLLASISKSGQGWKLLLLNKPDVPKHPGNGRILDPHWADVEAVKGWKHKCLSFHGAKCQNLLKVSPARPAWLVDVQNQCIVSGDECSSYVALSYTYGSHTHPEITSEDFAMLQEPFALANTTFSAYISPIIRHAMYLTSTIDERYLWADALCVIHHDPDAASEQLATMGTIYTNAVVTIIAVDGDSQSGIPGLKGMSNPRGIQQEAIPFGDETILVRNTDINSMGRVRSNYYRNRGWTFQEYSFSSRKIVLLDHELHWMCACTTWHEEVTLYTEIDHIFRYQFDLLTAGFPAGFCLTQYAMDYNQRFLTFQEDALPAISGLLSVLSRSFEGGFLYGIPEMFFEHSLGWWGMDMQRRVSSDRPTEKQFAFSGLPSWSWIGWQGYVFYREQTAIRVWSNPIEEAFPITEWYTSNSPSDPPDLRRRIRSTWYEKRDGFKDFAKPMPPGWSRRETSSPRAHPDGCEKYVFQHESFQKWLGKPLEWYYPFPIHEINASTPPSMPDQTQYLFCETFQTTLPCYRGDSPNLILRANICGQSGEMIGRLGLVNKDSWMRFPEEGDGTEAGLQVDLVAICKLKRYTKPKENFVAVDLPQITEDLYSVLWIEWKDGIAYRLASGEVIAEEWEKLDLKKISLILG</sequence>
<gene>
    <name evidence="2" type="ORF">MDCFG202_LOCUS592384</name>
</gene>
<dbReference type="AlphaFoldDB" id="A0A9N8RQJ4"/>
<dbReference type="InterPro" id="IPR010730">
    <property type="entry name" value="HET"/>
</dbReference>
<organism evidence="2 3">
    <name type="scientific">Gibberella zeae</name>
    <name type="common">Wheat head blight fungus</name>
    <name type="synonym">Fusarium graminearum</name>
    <dbReference type="NCBI Taxonomy" id="5518"/>
    <lineage>
        <taxon>Eukaryota</taxon>
        <taxon>Fungi</taxon>
        <taxon>Dikarya</taxon>
        <taxon>Ascomycota</taxon>
        <taxon>Pezizomycotina</taxon>
        <taxon>Sordariomycetes</taxon>
        <taxon>Hypocreomycetidae</taxon>
        <taxon>Hypocreales</taxon>
        <taxon>Nectriaceae</taxon>
        <taxon>Fusarium</taxon>
    </lineage>
</organism>
<accession>A0A9N8RQJ4</accession>